<feature type="non-terminal residue" evidence="2">
    <location>
        <position position="196"/>
    </location>
</feature>
<reference evidence="2" key="1">
    <citation type="submission" date="2021-02" db="EMBL/GenBank/DDBJ databases">
        <authorList>
            <person name="Nowell W R."/>
        </authorList>
    </citation>
    <scope>NUCLEOTIDE SEQUENCE</scope>
</reference>
<sequence>FSISALDSDNHYIPSDLFMKSTNLIPSGLQTWINNQHSSIISRQRRHLFSNMDVILNDNQTCYSEEELRLYRHRSIAYIYLRQYMIINWEDESIEPTDCHLKQFPSELHTFIDNQTQINYFKPLKTDYFLEHQFCTQSYQFLELYANCTFPLKPSTFQHSYKFVYDRRLSFNRYTIGFILGTFIPSFICIISSIMC</sequence>
<keyword evidence="1" id="KW-0812">Transmembrane</keyword>
<keyword evidence="1" id="KW-1133">Transmembrane helix</keyword>
<evidence type="ECO:0000313" key="3">
    <source>
        <dbReference type="Proteomes" id="UP000682733"/>
    </source>
</evidence>
<evidence type="ECO:0000256" key="1">
    <source>
        <dbReference type="SAM" id="Phobius"/>
    </source>
</evidence>
<dbReference type="Proteomes" id="UP000682733">
    <property type="component" value="Unassembled WGS sequence"/>
</dbReference>
<dbReference type="AlphaFoldDB" id="A0A8S2XZ26"/>
<feature type="non-terminal residue" evidence="2">
    <location>
        <position position="1"/>
    </location>
</feature>
<evidence type="ECO:0000313" key="2">
    <source>
        <dbReference type="EMBL" id="CAF4522262.1"/>
    </source>
</evidence>
<gene>
    <name evidence="2" type="ORF">TMI583_LOCUS48765</name>
</gene>
<feature type="transmembrane region" description="Helical" evidence="1">
    <location>
        <begin position="174"/>
        <end position="195"/>
    </location>
</feature>
<organism evidence="2 3">
    <name type="scientific">Didymodactylos carnosus</name>
    <dbReference type="NCBI Taxonomy" id="1234261"/>
    <lineage>
        <taxon>Eukaryota</taxon>
        <taxon>Metazoa</taxon>
        <taxon>Spiralia</taxon>
        <taxon>Gnathifera</taxon>
        <taxon>Rotifera</taxon>
        <taxon>Eurotatoria</taxon>
        <taxon>Bdelloidea</taxon>
        <taxon>Philodinida</taxon>
        <taxon>Philodinidae</taxon>
        <taxon>Didymodactylos</taxon>
    </lineage>
</organism>
<keyword evidence="1" id="KW-0472">Membrane</keyword>
<dbReference type="EMBL" id="CAJOBA010101647">
    <property type="protein sequence ID" value="CAF4522262.1"/>
    <property type="molecule type" value="Genomic_DNA"/>
</dbReference>
<accession>A0A8S2XZ26</accession>
<comment type="caution">
    <text evidence="2">The sequence shown here is derived from an EMBL/GenBank/DDBJ whole genome shotgun (WGS) entry which is preliminary data.</text>
</comment>
<proteinExistence type="predicted"/>
<name>A0A8S2XZ26_9BILA</name>
<protein>
    <submittedName>
        <fullName evidence="2">Uncharacterized protein</fullName>
    </submittedName>
</protein>